<evidence type="ECO:0000259" key="6">
    <source>
        <dbReference type="PROSITE" id="PS50977"/>
    </source>
</evidence>
<feature type="compositionally biased region" description="Acidic residues" evidence="5">
    <location>
        <begin position="1"/>
        <end position="11"/>
    </location>
</feature>
<dbReference type="Proteomes" id="UP000586042">
    <property type="component" value="Unassembled WGS sequence"/>
</dbReference>
<evidence type="ECO:0000256" key="3">
    <source>
        <dbReference type="ARBA" id="ARBA00023163"/>
    </source>
</evidence>
<dbReference type="InterPro" id="IPR001647">
    <property type="entry name" value="HTH_TetR"/>
</dbReference>
<evidence type="ECO:0000313" key="7">
    <source>
        <dbReference type="EMBL" id="NUW36191.1"/>
    </source>
</evidence>
<evidence type="ECO:0000256" key="4">
    <source>
        <dbReference type="PROSITE-ProRule" id="PRU00335"/>
    </source>
</evidence>
<dbReference type="GO" id="GO:0045892">
    <property type="term" value="P:negative regulation of DNA-templated transcription"/>
    <property type="evidence" value="ECO:0007669"/>
    <property type="project" value="InterPro"/>
</dbReference>
<protein>
    <submittedName>
        <fullName evidence="7">TetR/AcrR family transcriptional regulator C-terminal domain-containing protein</fullName>
    </submittedName>
</protein>
<evidence type="ECO:0000256" key="2">
    <source>
        <dbReference type="ARBA" id="ARBA00023125"/>
    </source>
</evidence>
<keyword evidence="8" id="KW-1185">Reference proteome</keyword>
<dbReference type="InterPro" id="IPR009057">
    <property type="entry name" value="Homeodomain-like_sf"/>
</dbReference>
<dbReference type="Pfam" id="PF00440">
    <property type="entry name" value="TetR_N"/>
    <property type="match status" value="1"/>
</dbReference>
<dbReference type="InterPro" id="IPR004111">
    <property type="entry name" value="Repressor_TetR_C"/>
</dbReference>
<dbReference type="EMBL" id="JABWGN010000014">
    <property type="protein sequence ID" value="NUW36191.1"/>
    <property type="molecule type" value="Genomic_DNA"/>
</dbReference>
<accession>A0A7Y6IDL0</accession>
<evidence type="ECO:0000313" key="8">
    <source>
        <dbReference type="Proteomes" id="UP000586042"/>
    </source>
</evidence>
<dbReference type="SUPFAM" id="SSF48498">
    <property type="entry name" value="Tetracyclin repressor-like, C-terminal domain"/>
    <property type="match status" value="1"/>
</dbReference>
<feature type="domain" description="HTH tetR-type" evidence="6">
    <location>
        <begin position="30"/>
        <end position="90"/>
    </location>
</feature>
<dbReference type="InterPro" id="IPR050109">
    <property type="entry name" value="HTH-type_TetR-like_transc_reg"/>
</dbReference>
<dbReference type="RefSeq" id="WP_175593639.1">
    <property type="nucleotide sequence ID" value="NZ_JABWGN010000014.1"/>
</dbReference>
<reference evidence="7 8" key="1">
    <citation type="submission" date="2020-06" db="EMBL/GenBank/DDBJ databases">
        <title>Nonomuraea sp. SMC257, a novel actinomycete isolated from soil.</title>
        <authorList>
            <person name="Chanama M."/>
        </authorList>
    </citation>
    <scope>NUCLEOTIDE SEQUENCE [LARGE SCALE GENOMIC DNA]</scope>
    <source>
        <strain evidence="7 8">SMC257</strain>
    </source>
</reference>
<dbReference type="GO" id="GO:0003700">
    <property type="term" value="F:DNA-binding transcription factor activity"/>
    <property type="evidence" value="ECO:0007669"/>
    <property type="project" value="TreeGrafter"/>
</dbReference>
<keyword evidence="2 4" id="KW-0238">DNA-binding</keyword>
<dbReference type="AlphaFoldDB" id="A0A7Y6IDL0"/>
<dbReference type="Pfam" id="PF02909">
    <property type="entry name" value="TetR_C_1"/>
    <property type="match status" value="1"/>
</dbReference>
<dbReference type="PROSITE" id="PS50977">
    <property type="entry name" value="HTH_TETR_2"/>
    <property type="match status" value="1"/>
</dbReference>
<evidence type="ECO:0000256" key="5">
    <source>
        <dbReference type="SAM" id="MobiDB-lite"/>
    </source>
</evidence>
<keyword evidence="1" id="KW-0805">Transcription regulation</keyword>
<comment type="caution">
    <text evidence="7">The sequence shown here is derived from an EMBL/GenBank/DDBJ whole genome shotgun (WGS) entry which is preliminary data.</text>
</comment>
<proteinExistence type="predicted"/>
<dbReference type="SUPFAM" id="SSF46689">
    <property type="entry name" value="Homeodomain-like"/>
    <property type="match status" value="1"/>
</dbReference>
<dbReference type="PANTHER" id="PTHR30055:SF151">
    <property type="entry name" value="TRANSCRIPTIONAL REGULATORY PROTEIN"/>
    <property type="match status" value="1"/>
</dbReference>
<gene>
    <name evidence="7" type="ORF">HTZ77_32965</name>
</gene>
<dbReference type="PANTHER" id="PTHR30055">
    <property type="entry name" value="HTH-TYPE TRANSCRIPTIONAL REGULATOR RUTR"/>
    <property type="match status" value="1"/>
</dbReference>
<dbReference type="InterPro" id="IPR036271">
    <property type="entry name" value="Tet_transcr_reg_TetR-rel_C_sf"/>
</dbReference>
<evidence type="ECO:0000256" key="1">
    <source>
        <dbReference type="ARBA" id="ARBA00023015"/>
    </source>
</evidence>
<keyword evidence="3" id="KW-0804">Transcription</keyword>
<feature type="DNA-binding region" description="H-T-H motif" evidence="4">
    <location>
        <begin position="53"/>
        <end position="72"/>
    </location>
</feature>
<name>A0A7Y6IDL0_9ACTN</name>
<dbReference type="GO" id="GO:0000976">
    <property type="term" value="F:transcription cis-regulatory region binding"/>
    <property type="evidence" value="ECO:0007669"/>
    <property type="project" value="TreeGrafter"/>
</dbReference>
<feature type="region of interest" description="Disordered" evidence="5">
    <location>
        <begin position="1"/>
        <end position="30"/>
    </location>
</feature>
<sequence>MRSANSDDDLPEVPLPPWRKARKSSQPRPQLSRELIVDTGLRVLDAEGLDALSMRRVAQELGTGPASLYAHVSAKEELLELIYDRVLGEVRLPEYDPSRWLTLLRQCALELHRVIVGHADVARAALASIPTGPNALRLSEFMFGLLVDAGMPPRDASLAFDRIILYVCADAFEGSLHYPRMKALGHTRLSEYFHMYVSQIEEYFTSLPPDRFPHLSEHARVLVADGGEARFRYGLDLLFDGLAARMPAGGDRPGS</sequence>
<dbReference type="Gene3D" id="1.10.357.10">
    <property type="entry name" value="Tetracycline Repressor, domain 2"/>
    <property type="match status" value="1"/>
</dbReference>
<organism evidence="7 8">
    <name type="scientific">Nonomuraea montanisoli</name>
    <dbReference type="NCBI Taxonomy" id="2741721"/>
    <lineage>
        <taxon>Bacteria</taxon>
        <taxon>Bacillati</taxon>
        <taxon>Actinomycetota</taxon>
        <taxon>Actinomycetes</taxon>
        <taxon>Streptosporangiales</taxon>
        <taxon>Streptosporangiaceae</taxon>
        <taxon>Nonomuraea</taxon>
    </lineage>
</organism>